<dbReference type="Proteomes" id="UP000322000">
    <property type="component" value="Chromosome 6"/>
</dbReference>
<dbReference type="InParanoid" id="A0A7E5VLS6"/>
<dbReference type="GeneID" id="113494911"/>
<feature type="compositionally biased region" description="Pro residues" evidence="2">
    <location>
        <begin position="115"/>
        <end position="126"/>
    </location>
</feature>
<feature type="region of interest" description="Disordered" evidence="2">
    <location>
        <begin position="44"/>
        <end position="143"/>
    </location>
</feature>
<evidence type="ECO:0000256" key="1">
    <source>
        <dbReference type="SAM" id="Coils"/>
    </source>
</evidence>
<organism evidence="3 4">
    <name type="scientific">Trichoplusia ni</name>
    <name type="common">Cabbage looper</name>
    <dbReference type="NCBI Taxonomy" id="7111"/>
    <lineage>
        <taxon>Eukaryota</taxon>
        <taxon>Metazoa</taxon>
        <taxon>Ecdysozoa</taxon>
        <taxon>Arthropoda</taxon>
        <taxon>Hexapoda</taxon>
        <taxon>Insecta</taxon>
        <taxon>Pterygota</taxon>
        <taxon>Neoptera</taxon>
        <taxon>Endopterygota</taxon>
        <taxon>Lepidoptera</taxon>
        <taxon>Glossata</taxon>
        <taxon>Ditrysia</taxon>
        <taxon>Noctuoidea</taxon>
        <taxon>Noctuidae</taxon>
        <taxon>Plusiinae</taxon>
        <taxon>Trichoplusia</taxon>
    </lineage>
</organism>
<feature type="compositionally biased region" description="Polar residues" evidence="2">
    <location>
        <begin position="102"/>
        <end position="112"/>
    </location>
</feature>
<gene>
    <name evidence="4" type="primary">LOC113494911</name>
</gene>
<evidence type="ECO:0000256" key="2">
    <source>
        <dbReference type="SAM" id="MobiDB-lite"/>
    </source>
</evidence>
<feature type="compositionally biased region" description="Basic and acidic residues" evidence="2">
    <location>
        <begin position="51"/>
        <end position="63"/>
    </location>
</feature>
<evidence type="ECO:0000313" key="3">
    <source>
        <dbReference type="Proteomes" id="UP000322000"/>
    </source>
</evidence>
<dbReference type="OrthoDB" id="8053018at2759"/>
<proteinExistence type="predicted"/>
<keyword evidence="1" id="KW-0175">Coiled coil</keyword>
<sequence>MRTSHPQYTIMVEFMEKHGDLSKPSGGPRGRHYVQLKWKELSDMLNSDGTGDSRTEEKWRKVDVEEEESLSGTHPQETNTKTISEVNVDDIPIKLTPVADDTWNTPGTSSQRSIAPPPPPAHPLPPSIASIDTHWKPPKKKKKADDEILKVFKECEGTARQYERERDRVAEELERERIRQRDVELQLQAKWLDFFKEALKVLDAYLANKSV</sequence>
<dbReference type="KEGG" id="tnl:113494911"/>
<name>A0A7E5VLS6_TRINI</name>
<accession>A0A7E5VLS6</accession>
<feature type="compositionally biased region" description="Polar residues" evidence="2">
    <location>
        <begin position="70"/>
        <end position="85"/>
    </location>
</feature>
<dbReference type="AlphaFoldDB" id="A0A7E5VLS6"/>
<protein>
    <submittedName>
        <fullName evidence="4">Uncharacterized protein LOC113494911</fullName>
    </submittedName>
</protein>
<keyword evidence="3" id="KW-1185">Reference proteome</keyword>
<feature type="coiled-coil region" evidence="1">
    <location>
        <begin position="152"/>
        <end position="190"/>
    </location>
</feature>
<reference evidence="4" key="1">
    <citation type="submission" date="2025-08" db="UniProtKB">
        <authorList>
            <consortium name="RefSeq"/>
        </authorList>
    </citation>
    <scope>IDENTIFICATION</scope>
</reference>
<dbReference type="RefSeq" id="XP_026729230.1">
    <property type="nucleotide sequence ID" value="XM_026873429.1"/>
</dbReference>
<evidence type="ECO:0000313" key="4">
    <source>
        <dbReference type="RefSeq" id="XP_026729230.1"/>
    </source>
</evidence>